<dbReference type="HOGENOM" id="CLU_008809_1_2_1"/>
<reference evidence="3" key="1">
    <citation type="journal article" date="2014" name="BMC Genomics">
        <title>Genome characteristics reveal the impact of lichenization on lichen-forming fungus Endocarpon pusillum Hedwig (Verrucariales, Ascomycota).</title>
        <authorList>
            <person name="Wang Y.-Y."/>
            <person name="Liu B."/>
            <person name="Zhang X.-Y."/>
            <person name="Zhou Q.-M."/>
            <person name="Zhang T."/>
            <person name="Li H."/>
            <person name="Yu Y.-F."/>
            <person name="Zhang X.-L."/>
            <person name="Hao X.-Y."/>
            <person name="Wang M."/>
            <person name="Wang L."/>
            <person name="Wei J.-C."/>
        </authorList>
    </citation>
    <scope>NUCLEOTIDE SEQUENCE [LARGE SCALE GENOMIC DNA]</scope>
    <source>
        <strain evidence="3">Z07020 / HMAS-L-300199</strain>
    </source>
</reference>
<evidence type="ECO:0000313" key="3">
    <source>
        <dbReference type="Proteomes" id="UP000019373"/>
    </source>
</evidence>
<protein>
    <submittedName>
        <fullName evidence="2">Uncharacterized protein</fullName>
    </submittedName>
</protein>
<dbReference type="eggNOG" id="ENOG502RX75">
    <property type="taxonomic scope" value="Eukaryota"/>
</dbReference>
<gene>
    <name evidence="2" type="ORF">EPUS_07378</name>
</gene>
<organism evidence="2 3">
    <name type="scientific">Endocarpon pusillum (strain Z07020 / HMAS-L-300199)</name>
    <name type="common">Lichen-forming fungus</name>
    <dbReference type="NCBI Taxonomy" id="1263415"/>
    <lineage>
        <taxon>Eukaryota</taxon>
        <taxon>Fungi</taxon>
        <taxon>Dikarya</taxon>
        <taxon>Ascomycota</taxon>
        <taxon>Pezizomycotina</taxon>
        <taxon>Eurotiomycetes</taxon>
        <taxon>Chaetothyriomycetidae</taxon>
        <taxon>Verrucariales</taxon>
        <taxon>Verrucariaceae</taxon>
        <taxon>Endocarpon</taxon>
    </lineage>
</organism>
<dbReference type="RefSeq" id="XP_007786460.1">
    <property type="nucleotide sequence ID" value="XM_007788270.1"/>
</dbReference>
<feature type="transmembrane region" description="Helical" evidence="1">
    <location>
        <begin position="146"/>
        <end position="168"/>
    </location>
</feature>
<evidence type="ECO:0000313" key="2">
    <source>
        <dbReference type="EMBL" id="ERF76178.1"/>
    </source>
</evidence>
<accession>U1GUP8</accession>
<keyword evidence="3" id="KW-1185">Reference proteome</keyword>
<feature type="transmembrane region" description="Helical" evidence="1">
    <location>
        <begin position="489"/>
        <end position="511"/>
    </location>
</feature>
<dbReference type="OrthoDB" id="5322539at2759"/>
<dbReference type="PANTHER" id="PTHR35041">
    <property type="entry name" value="MEDIATOR OF RNA POLYMERASE II TRANSCRIPTION SUBUNIT 1"/>
    <property type="match status" value="1"/>
</dbReference>
<sequence length="594" mass="65090">MSEANTTSNKSQVQLRTALIPTKKELQPASSRMPRWNVRWWSAMQMGGLFLLGLATAVGHHVLYTSLNGSLAGDVKRQEWSIRFGTALAYLTQTSLAASVVCAYSQHIWTVFKAKSISIKGIDAMFSASTDPIAFGTTEMWMKAKLASIMVVAAWLIPISALITPATLSVVSIQRSRTIPTKVPTLDLDNSTKFASWGWMNFAPVDPLEQPNPWYFDGPSSRSSRLAVVVSAGATILAAEAPFQNSSYLMQFHAPAVKCRHANQSEISTINQTWRDSEEPASRGFGPNFYAIVPSPLRNGSYSPAYIFGSGHESPSYGNFTNNLLCKFAEEPSISCDLYNASYIVKFGYFNGQQSTDLQSIMYHDPIPYRPGTDDIENPLDSSSPAFSYQAIGGLSIGRLIQQTSLTAAKELRVVFGYTNSTDDSDLGPDNLLAGNRSLGPLIEELSHNITISLFSDPSFLKSLEDRSTVPVNMTETLNVYSYNARNLWLSYGIVLLAAALGLSLGILAVYKNGASYSNSFAAMLYATRNETLSRLADRLSMAAHPPKKPMSKIFLRFGLLKHISSDYSSMSAPQTAFGLDSEIREIKSKRDCC</sequence>
<dbReference type="PANTHER" id="PTHR35041:SF6">
    <property type="entry name" value="FORMYLMETHIONINE DEFORMYLASE-LIKE PROTEIN-RELATED"/>
    <property type="match status" value="1"/>
</dbReference>
<dbReference type="OMA" id="CPELWNS"/>
<dbReference type="EMBL" id="KE720776">
    <property type="protein sequence ID" value="ERF76178.1"/>
    <property type="molecule type" value="Genomic_DNA"/>
</dbReference>
<keyword evidence="1" id="KW-0812">Transmembrane</keyword>
<dbReference type="GeneID" id="19242262"/>
<dbReference type="Proteomes" id="UP000019373">
    <property type="component" value="Unassembled WGS sequence"/>
</dbReference>
<name>U1GUP8_ENDPU</name>
<evidence type="ECO:0000256" key="1">
    <source>
        <dbReference type="SAM" id="Phobius"/>
    </source>
</evidence>
<keyword evidence="1" id="KW-0472">Membrane</keyword>
<proteinExistence type="predicted"/>
<keyword evidence="1" id="KW-1133">Transmembrane helix</keyword>
<dbReference type="AlphaFoldDB" id="U1GUP8"/>
<feature type="transmembrane region" description="Helical" evidence="1">
    <location>
        <begin position="40"/>
        <end position="64"/>
    </location>
</feature>